<dbReference type="Proteomes" id="UP000728032">
    <property type="component" value="Unassembled WGS sequence"/>
</dbReference>
<dbReference type="EMBL" id="OC925558">
    <property type="protein sequence ID" value="CAD7656207.1"/>
    <property type="molecule type" value="Genomic_DNA"/>
</dbReference>
<dbReference type="EMBL" id="CAJPVJ010010733">
    <property type="protein sequence ID" value="CAG2173394.1"/>
    <property type="molecule type" value="Genomic_DNA"/>
</dbReference>
<feature type="domain" description="Protein UNC80 central region" evidence="2">
    <location>
        <begin position="81"/>
        <end position="880"/>
    </location>
</feature>
<dbReference type="AlphaFoldDB" id="A0A7R9MBS9"/>
<reference evidence="3" key="1">
    <citation type="submission" date="2020-11" db="EMBL/GenBank/DDBJ databases">
        <authorList>
            <person name="Tran Van P."/>
        </authorList>
    </citation>
    <scope>NUCLEOTIDE SEQUENCE</scope>
</reference>
<dbReference type="PANTHER" id="PTHR31781">
    <property type="entry name" value="UNC80"/>
    <property type="match status" value="1"/>
</dbReference>
<feature type="compositionally biased region" description="Basic and acidic residues" evidence="1">
    <location>
        <begin position="438"/>
        <end position="448"/>
    </location>
</feature>
<feature type="compositionally biased region" description="Polar residues" evidence="1">
    <location>
        <begin position="16"/>
        <end position="27"/>
    </location>
</feature>
<evidence type="ECO:0000313" key="4">
    <source>
        <dbReference type="Proteomes" id="UP000728032"/>
    </source>
</evidence>
<protein>
    <recommendedName>
        <fullName evidence="2">Protein UNC80 central region domain-containing protein</fullName>
    </recommendedName>
</protein>
<dbReference type="GO" id="GO:0005261">
    <property type="term" value="F:monoatomic cation channel activity"/>
    <property type="evidence" value="ECO:0007669"/>
    <property type="project" value="TreeGrafter"/>
</dbReference>
<evidence type="ECO:0000256" key="1">
    <source>
        <dbReference type="SAM" id="MobiDB-lite"/>
    </source>
</evidence>
<evidence type="ECO:0000313" key="3">
    <source>
        <dbReference type="EMBL" id="CAD7656207.1"/>
    </source>
</evidence>
<dbReference type="GO" id="GO:0055080">
    <property type="term" value="P:monoatomic cation homeostasis"/>
    <property type="evidence" value="ECO:0007669"/>
    <property type="project" value="TreeGrafter"/>
</dbReference>
<gene>
    <name evidence="3" type="ORF">ONB1V03_LOCUS12847</name>
</gene>
<sequence length="1008" mass="113419">MVRRGSFSRTPVKGMPQTSAGQQSKHSTFGKARKRMEDQFRFVFGKNKSKHGSFEDTPDLSRRNSFDFERTGADGDVVLIRESRLVSLPAVRDGMIRFQFLLESCSPGTLPDAPLIAAMLDIRAPVVARASFYLECAHFVHRCNRGLWPLWMRHNFNLFRPSGPMRAGSQSAIKGRASNVVQRSAGRAFYQWAEMLGARLEELLQNDINTEKSAPNMTDDSKRRQLKYDDEDEDFLDEAFVNATGNECPFALKLVACQLLYEITAFLRETHQYLPSRSSRSSIRERGSTFEPKTVTANRRWSMALTNMAPMDGFSHAQSLGDRRISFVLQEADGEEESTSSISAADDLMAAGALDKKRLSQAGLAGRPHLLRRSTGGSGHGSFKRRSIKLKKGSDRKSAAKHRSSTLVEDDDNDAQKHSILRRSDSLRSRRKVSGISERSDTSERVSGDESPGVLSDDGLTADTPSDAMETDDSEMTSNIPWLKIMSTMAATLSFQCPHQQYCQHNCYRRQMRSASRLMKAVQKVYSEGEDSGRPQLVSLRIFECREDAAKKEKKLKKIVTGPSSPIRRKISVGHNMERAVDSHGHSVHSSTTYLAHNVDVEAEGAHTARGEPDAQVTYLAHNVDVEAGPHEAEDPRRTFVEVANQKALIRREENPTLKYAHLHVKSPFGAPLSMVLKGALILPTPDFEELLSLAWNLVSEADQELSACASAALIVCALKCPQLVSDLLERELSDERAQRRTTAIEKFYKIWSNRFQCWPRLEEGAHLYLKVPPPAIEFTLPSPRIALESIPVVDPAYMPVTKSKVEEVTISQEPTIQRSFVAATKTRRKQQIELVTKALQEEEDKLREERECYRISAVPVHLQAAYEPALFHTVEEHEEDEDEERAPQHNIQLAQSVFPSSLCSAAVTIINLLDDPQVNAEGSAVYEVAYKVVWHCLVEDSALFLRHFLERLTRDKQYDIFQILRRLIRFVPRLPAQAAFTLYNYLIGFVMFHVRAPVESSQEVIAT</sequence>
<dbReference type="GO" id="GO:0030424">
    <property type="term" value="C:axon"/>
    <property type="evidence" value="ECO:0007669"/>
    <property type="project" value="TreeGrafter"/>
</dbReference>
<dbReference type="GO" id="GO:0034703">
    <property type="term" value="C:cation channel complex"/>
    <property type="evidence" value="ECO:0007669"/>
    <property type="project" value="TreeGrafter"/>
</dbReference>
<dbReference type="OrthoDB" id="6416618at2759"/>
<feature type="non-terminal residue" evidence="3">
    <location>
        <position position="1"/>
    </location>
</feature>
<feature type="compositionally biased region" description="Basic residues" evidence="1">
    <location>
        <begin position="382"/>
        <end position="391"/>
    </location>
</feature>
<name>A0A7R9MBS9_9ACAR</name>
<dbReference type="InterPro" id="IPR045852">
    <property type="entry name" value="UNC80_central"/>
</dbReference>
<evidence type="ECO:0000259" key="2">
    <source>
        <dbReference type="Pfam" id="PF19424"/>
    </source>
</evidence>
<organism evidence="3">
    <name type="scientific">Oppiella nova</name>
    <dbReference type="NCBI Taxonomy" id="334625"/>
    <lineage>
        <taxon>Eukaryota</taxon>
        <taxon>Metazoa</taxon>
        <taxon>Ecdysozoa</taxon>
        <taxon>Arthropoda</taxon>
        <taxon>Chelicerata</taxon>
        <taxon>Arachnida</taxon>
        <taxon>Acari</taxon>
        <taxon>Acariformes</taxon>
        <taxon>Sarcoptiformes</taxon>
        <taxon>Oribatida</taxon>
        <taxon>Brachypylina</taxon>
        <taxon>Oppioidea</taxon>
        <taxon>Oppiidae</taxon>
        <taxon>Oppiella</taxon>
    </lineage>
</organism>
<feature type="region of interest" description="Disordered" evidence="1">
    <location>
        <begin position="364"/>
        <end position="475"/>
    </location>
</feature>
<dbReference type="PANTHER" id="PTHR31781:SF1">
    <property type="entry name" value="PROTEIN UNC-80 HOMOLOG"/>
    <property type="match status" value="1"/>
</dbReference>
<feature type="compositionally biased region" description="Basic and acidic residues" evidence="1">
    <location>
        <begin position="414"/>
        <end position="428"/>
    </location>
</feature>
<feature type="region of interest" description="Disordered" evidence="1">
    <location>
        <begin position="1"/>
        <end position="31"/>
    </location>
</feature>
<accession>A0A7R9MBS9</accession>
<keyword evidence="4" id="KW-1185">Reference proteome</keyword>
<proteinExistence type="predicted"/>
<dbReference type="Pfam" id="PF19424">
    <property type="entry name" value="UNC80"/>
    <property type="match status" value="1"/>
</dbReference>